<dbReference type="InterPro" id="IPR029066">
    <property type="entry name" value="PLP-binding_barrel"/>
</dbReference>
<evidence type="ECO:0000256" key="3">
    <source>
        <dbReference type="ARBA" id="ARBA00022898"/>
    </source>
</evidence>
<dbReference type="InterPro" id="IPR022643">
    <property type="entry name" value="De-COase2_C"/>
</dbReference>
<dbReference type="PANTHER" id="PTHR43727">
    <property type="entry name" value="DIAMINOPIMELATE DECARBOXYLASE"/>
    <property type="match status" value="1"/>
</dbReference>
<dbReference type="CDD" id="cd06828">
    <property type="entry name" value="PLPDE_III_DapDC"/>
    <property type="match status" value="1"/>
</dbReference>
<evidence type="ECO:0000259" key="6">
    <source>
        <dbReference type="Pfam" id="PF02784"/>
    </source>
</evidence>
<comment type="cofactor">
    <cofactor evidence="1">
        <name>pyridoxal 5'-phosphate</name>
        <dbReference type="ChEBI" id="CHEBI:597326"/>
    </cofactor>
</comment>
<dbReference type="SUPFAM" id="SSF50621">
    <property type="entry name" value="Alanine racemase C-terminal domain-like"/>
    <property type="match status" value="1"/>
</dbReference>
<sequence length="434" mass="46688">MHHFRYSGDSLHCENVDLAPVAQLYGTPTYVYSVATMAENLDRLVRSFPGVDLQVCYAAKANGSLAVLRLFANLGAGFDLVSGGEIRRVLAAGANLRSSVFAGVGKTEAEIRLALEKGIFAFHVESEPELARINHIAGQLGVKAPVAIRVNPDVDALTHAKITTGKSENKFGIPLRHASAAYEACSKFKNIRIRGVQMHIGSQLTELSPFVEATRRLADLAAELKASHAIEYLSIGGGLGVVYRDALASGAPEWWSAIPPERRPLTPEAYGAALTPLLAPLGLKVMLEPGRFLVADAGVLLARVEYLKRGAGKAFLILDAGMNDLVRPAMYDAFHEIVPVRRDTTRRALVADVVGPVCETGDCFARDRQVQEMGEGEFVALMTAGAYGRVMASRYNARTLPAEVIVSGSSFELITARENFDAQIAGEKIPAFLA</sequence>
<dbReference type="Gene3D" id="3.20.20.10">
    <property type="entry name" value="Alanine racemase"/>
    <property type="match status" value="1"/>
</dbReference>
<proteinExistence type="inferred from homology"/>
<feature type="domain" description="Orn/DAP/Arg decarboxylase 2 C-terminal" evidence="5">
    <location>
        <begin position="30"/>
        <end position="385"/>
    </location>
</feature>
<dbReference type="InterPro" id="IPR022644">
    <property type="entry name" value="De-COase2_N"/>
</dbReference>
<protein>
    <submittedName>
        <fullName evidence="7">Diaminopimelate decarboxylase</fullName>
        <ecNumber evidence="7">4.1.1.20</ecNumber>
    </submittedName>
</protein>
<gene>
    <name evidence="7" type="primary">lysA_6</name>
    <name evidence="7" type="ORF">GALL_127680</name>
</gene>
<feature type="domain" description="Orn/DAP/Arg decarboxylase 2 N-terminal" evidence="6">
    <location>
        <begin position="37"/>
        <end position="295"/>
    </location>
</feature>
<dbReference type="Pfam" id="PF00278">
    <property type="entry name" value="Orn_DAP_Arg_deC"/>
    <property type="match status" value="1"/>
</dbReference>
<dbReference type="InterPro" id="IPR002986">
    <property type="entry name" value="DAP_deCOOHase_LysA"/>
</dbReference>
<dbReference type="InterPro" id="IPR009006">
    <property type="entry name" value="Ala_racemase/Decarboxylase_C"/>
</dbReference>
<reference evidence="7" key="1">
    <citation type="submission" date="2016-10" db="EMBL/GenBank/DDBJ databases">
        <title>Sequence of Gallionella enrichment culture.</title>
        <authorList>
            <person name="Poehlein A."/>
            <person name="Muehling M."/>
            <person name="Daniel R."/>
        </authorList>
    </citation>
    <scope>NUCLEOTIDE SEQUENCE</scope>
</reference>
<keyword evidence="4 7" id="KW-0456">Lyase</keyword>
<comment type="caution">
    <text evidence="7">The sequence shown here is derived from an EMBL/GenBank/DDBJ whole genome shotgun (WGS) entry which is preliminary data.</text>
</comment>
<keyword evidence="2" id="KW-0210">Decarboxylase</keyword>
<dbReference type="SUPFAM" id="SSF51419">
    <property type="entry name" value="PLP-binding barrel"/>
    <property type="match status" value="1"/>
</dbReference>
<dbReference type="InterPro" id="IPR000183">
    <property type="entry name" value="Orn/DAP/Arg_de-COase"/>
</dbReference>
<dbReference type="PANTHER" id="PTHR43727:SF2">
    <property type="entry name" value="GROUP IV DECARBOXYLASE"/>
    <property type="match status" value="1"/>
</dbReference>
<evidence type="ECO:0000259" key="5">
    <source>
        <dbReference type="Pfam" id="PF00278"/>
    </source>
</evidence>
<dbReference type="Gene3D" id="2.40.37.10">
    <property type="entry name" value="Lyase, Ornithine Decarboxylase, Chain A, domain 1"/>
    <property type="match status" value="1"/>
</dbReference>
<dbReference type="Pfam" id="PF02784">
    <property type="entry name" value="Orn_Arg_deC_N"/>
    <property type="match status" value="1"/>
</dbReference>
<dbReference type="AlphaFoldDB" id="A0A1J5SAJ5"/>
<keyword evidence="3" id="KW-0663">Pyridoxal phosphate</keyword>
<dbReference type="InterPro" id="IPR022657">
    <property type="entry name" value="De-COase2_CS"/>
</dbReference>
<dbReference type="FunFam" id="3.20.20.10:FF:000003">
    <property type="entry name" value="Diaminopimelate decarboxylase"/>
    <property type="match status" value="1"/>
</dbReference>
<evidence type="ECO:0000256" key="4">
    <source>
        <dbReference type="ARBA" id="ARBA00023239"/>
    </source>
</evidence>
<dbReference type="EMBL" id="MLJW01000052">
    <property type="protein sequence ID" value="OIR05210.1"/>
    <property type="molecule type" value="Genomic_DNA"/>
</dbReference>
<dbReference type="NCBIfam" id="TIGR01048">
    <property type="entry name" value="lysA"/>
    <property type="match status" value="1"/>
</dbReference>
<dbReference type="PRINTS" id="PR01181">
    <property type="entry name" value="DAPDCRBXLASE"/>
</dbReference>
<evidence type="ECO:0000313" key="7">
    <source>
        <dbReference type="EMBL" id="OIR05210.1"/>
    </source>
</evidence>
<dbReference type="PROSITE" id="PS00879">
    <property type="entry name" value="ODR_DC_2_2"/>
    <property type="match status" value="1"/>
</dbReference>
<dbReference type="GO" id="GO:0009089">
    <property type="term" value="P:lysine biosynthetic process via diaminopimelate"/>
    <property type="evidence" value="ECO:0007669"/>
    <property type="project" value="InterPro"/>
</dbReference>
<dbReference type="EC" id="4.1.1.20" evidence="7"/>
<evidence type="ECO:0000256" key="2">
    <source>
        <dbReference type="ARBA" id="ARBA00022793"/>
    </source>
</evidence>
<dbReference type="PRINTS" id="PR01179">
    <property type="entry name" value="ODADCRBXLASE"/>
</dbReference>
<name>A0A1J5SAJ5_9ZZZZ</name>
<dbReference type="HAMAP" id="MF_02120">
    <property type="entry name" value="LysA"/>
    <property type="match status" value="1"/>
</dbReference>
<evidence type="ECO:0000256" key="1">
    <source>
        <dbReference type="ARBA" id="ARBA00001933"/>
    </source>
</evidence>
<accession>A0A1J5SAJ5</accession>
<dbReference type="GO" id="GO:0008836">
    <property type="term" value="F:diaminopimelate decarboxylase activity"/>
    <property type="evidence" value="ECO:0007669"/>
    <property type="project" value="UniProtKB-EC"/>
</dbReference>
<organism evidence="7">
    <name type="scientific">mine drainage metagenome</name>
    <dbReference type="NCBI Taxonomy" id="410659"/>
    <lineage>
        <taxon>unclassified sequences</taxon>
        <taxon>metagenomes</taxon>
        <taxon>ecological metagenomes</taxon>
    </lineage>
</organism>